<proteinExistence type="predicted"/>
<evidence type="ECO:0000313" key="1">
    <source>
        <dbReference type="EMBL" id="POQ02849.1"/>
    </source>
</evidence>
<sequence>MEVSRVTLRLFAKTVFQSMYFRRLYSPLREQVRSHGLRPESKADLCITMSTDDEEREVPRSNITRQLKHRSLRFR</sequence>
<dbReference type="AlphaFoldDB" id="A0AAE5VTN4"/>
<evidence type="ECO:0000313" key="2">
    <source>
        <dbReference type="Proteomes" id="UP000237295"/>
    </source>
</evidence>
<protein>
    <submittedName>
        <fullName evidence="1">Uncharacterized protein</fullName>
    </submittedName>
</protein>
<dbReference type="EMBL" id="NBAQ01000008">
    <property type="protein sequence ID" value="POQ02849.1"/>
    <property type="molecule type" value="Genomic_DNA"/>
</dbReference>
<reference evidence="1 2" key="1">
    <citation type="submission" date="2017-03" db="EMBL/GenBank/DDBJ databases">
        <authorList>
            <person name="Hulin M.T."/>
        </authorList>
    </citation>
    <scope>NUCLEOTIDE SEQUENCE [LARGE SCALE GENOMIC DNA]</scope>
    <source>
        <strain evidence="1 2">5264</strain>
    </source>
</reference>
<gene>
    <name evidence="1" type="ORF">CXB42_15885</name>
</gene>
<name>A0AAE5VTN4_PSESY</name>
<organism evidence="1 2">
    <name type="scientific">Pseudomonas syringae pv. syringae</name>
    <dbReference type="NCBI Taxonomy" id="321"/>
    <lineage>
        <taxon>Bacteria</taxon>
        <taxon>Pseudomonadati</taxon>
        <taxon>Pseudomonadota</taxon>
        <taxon>Gammaproteobacteria</taxon>
        <taxon>Pseudomonadales</taxon>
        <taxon>Pseudomonadaceae</taxon>
        <taxon>Pseudomonas</taxon>
        <taxon>Pseudomonas syringae</taxon>
    </lineage>
</organism>
<accession>A0AAE5VTN4</accession>
<dbReference type="Proteomes" id="UP000237295">
    <property type="component" value="Unassembled WGS sequence"/>
</dbReference>
<comment type="caution">
    <text evidence="1">The sequence shown here is derived from an EMBL/GenBank/DDBJ whole genome shotgun (WGS) entry which is preliminary data.</text>
</comment>